<dbReference type="Proteomes" id="UP000237105">
    <property type="component" value="Unassembled WGS sequence"/>
</dbReference>
<evidence type="ECO:0000256" key="1">
    <source>
        <dbReference type="SAM" id="MobiDB-lite"/>
    </source>
</evidence>
<accession>A0A2P5CUM6</accession>
<evidence type="ECO:0000313" key="3">
    <source>
        <dbReference type="Proteomes" id="UP000237105"/>
    </source>
</evidence>
<gene>
    <name evidence="2" type="ORF">PanWU01x14_122380</name>
</gene>
<reference evidence="3" key="1">
    <citation type="submission" date="2016-06" db="EMBL/GenBank/DDBJ databases">
        <title>Parallel loss of symbiosis genes in relatives of nitrogen-fixing non-legume Parasponia.</title>
        <authorList>
            <person name="Van Velzen R."/>
            <person name="Holmer R."/>
            <person name="Bu F."/>
            <person name="Rutten L."/>
            <person name="Van Zeijl A."/>
            <person name="Liu W."/>
            <person name="Santuari L."/>
            <person name="Cao Q."/>
            <person name="Sharma T."/>
            <person name="Shen D."/>
            <person name="Roswanjaya Y."/>
            <person name="Wardhani T."/>
            <person name="Kalhor M.S."/>
            <person name="Jansen J."/>
            <person name="Van den Hoogen J."/>
            <person name="Gungor B."/>
            <person name="Hartog M."/>
            <person name="Hontelez J."/>
            <person name="Verver J."/>
            <person name="Yang W.-C."/>
            <person name="Schijlen E."/>
            <person name="Repin R."/>
            <person name="Schilthuizen M."/>
            <person name="Schranz E."/>
            <person name="Heidstra R."/>
            <person name="Miyata K."/>
            <person name="Fedorova E."/>
            <person name="Kohlen W."/>
            <person name="Bisseling T."/>
            <person name="Smit S."/>
            <person name="Geurts R."/>
        </authorList>
    </citation>
    <scope>NUCLEOTIDE SEQUENCE [LARGE SCALE GENOMIC DNA]</scope>
    <source>
        <strain evidence="3">cv. WU1-14</strain>
    </source>
</reference>
<proteinExistence type="predicted"/>
<dbReference type="AlphaFoldDB" id="A0A2P5CUM6"/>
<dbReference type="EMBL" id="JXTB01000093">
    <property type="protein sequence ID" value="PON64763.1"/>
    <property type="molecule type" value="Genomic_DNA"/>
</dbReference>
<comment type="caution">
    <text evidence="2">The sequence shown here is derived from an EMBL/GenBank/DDBJ whole genome shotgun (WGS) entry which is preliminary data.</text>
</comment>
<organism evidence="2 3">
    <name type="scientific">Parasponia andersonii</name>
    <name type="common">Sponia andersonii</name>
    <dbReference type="NCBI Taxonomy" id="3476"/>
    <lineage>
        <taxon>Eukaryota</taxon>
        <taxon>Viridiplantae</taxon>
        <taxon>Streptophyta</taxon>
        <taxon>Embryophyta</taxon>
        <taxon>Tracheophyta</taxon>
        <taxon>Spermatophyta</taxon>
        <taxon>Magnoliopsida</taxon>
        <taxon>eudicotyledons</taxon>
        <taxon>Gunneridae</taxon>
        <taxon>Pentapetalae</taxon>
        <taxon>rosids</taxon>
        <taxon>fabids</taxon>
        <taxon>Rosales</taxon>
        <taxon>Cannabaceae</taxon>
        <taxon>Parasponia</taxon>
    </lineage>
</organism>
<name>A0A2P5CUM6_PARAD</name>
<sequence length="256" mass="28742">MANTHSAEGKKSSPKAQATTSALRKKAPSKSPAKSSVVEPKNLVEKIADLKGKTTLEASVEEPKVYYEDSSSDDEVINIDVCGIVVPFMKVHLAVISRLKIHGDTNVHIVKLGDNIRDKYFSSHKVMKREILYVVYSSIQAESDEYAVKLTLLYFLGQDLLSNAKSMNVPDICFRTTKEKKLTCEEIQKEIFPNPNCMITEIELSEKELSEMRTRGLIVVEKASLKRKLVLEKESEAPQDEDDKVSEVRNIHPSKC</sequence>
<keyword evidence="3" id="KW-1185">Reference proteome</keyword>
<feature type="region of interest" description="Disordered" evidence="1">
    <location>
        <begin position="1"/>
        <end position="38"/>
    </location>
</feature>
<feature type="region of interest" description="Disordered" evidence="1">
    <location>
        <begin position="234"/>
        <end position="256"/>
    </location>
</feature>
<protein>
    <submittedName>
        <fullName evidence="2">Uncharacterized protein</fullName>
    </submittedName>
</protein>
<evidence type="ECO:0000313" key="2">
    <source>
        <dbReference type="EMBL" id="PON64763.1"/>
    </source>
</evidence>